<keyword evidence="2 8" id="KW-0489">Methyltransferase</keyword>
<keyword evidence="9" id="KW-1185">Reference proteome</keyword>
<dbReference type="PANTHER" id="PTHR46098">
    <property type="entry name" value="TRNA (CYTOSINE(38)-C(5))-METHYLTRANSFERASE"/>
    <property type="match status" value="1"/>
</dbReference>
<comment type="catalytic activity">
    <reaction evidence="6">
        <text>a 2'-deoxycytidine in DNA + S-adenosyl-L-methionine = a 5-methyl-2'-deoxycytidine in DNA + S-adenosyl-L-homocysteine + H(+)</text>
        <dbReference type="Rhea" id="RHEA:13681"/>
        <dbReference type="Rhea" id="RHEA-COMP:11369"/>
        <dbReference type="Rhea" id="RHEA-COMP:11370"/>
        <dbReference type="ChEBI" id="CHEBI:15378"/>
        <dbReference type="ChEBI" id="CHEBI:57856"/>
        <dbReference type="ChEBI" id="CHEBI:59789"/>
        <dbReference type="ChEBI" id="CHEBI:85452"/>
        <dbReference type="ChEBI" id="CHEBI:85454"/>
        <dbReference type="EC" id="2.1.1.37"/>
    </reaction>
</comment>
<evidence type="ECO:0000256" key="4">
    <source>
        <dbReference type="ARBA" id="ARBA00022691"/>
    </source>
</evidence>
<evidence type="ECO:0000313" key="9">
    <source>
        <dbReference type="Proteomes" id="UP000237673"/>
    </source>
</evidence>
<dbReference type="RefSeq" id="WP_084970697.1">
    <property type="nucleotide sequence ID" value="NZ_CP026378.1"/>
</dbReference>
<evidence type="ECO:0000256" key="6">
    <source>
        <dbReference type="ARBA" id="ARBA00047422"/>
    </source>
</evidence>
<dbReference type="InterPro" id="IPR001525">
    <property type="entry name" value="C5_MeTfrase"/>
</dbReference>
<dbReference type="EC" id="2.1.1.37" evidence="1"/>
<evidence type="ECO:0000313" key="8">
    <source>
        <dbReference type="EMBL" id="AUY25514.1"/>
    </source>
</evidence>
<dbReference type="GO" id="GO:0008168">
    <property type="term" value="F:methyltransferase activity"/>
    <property type="evidence" value="ECO:0007669"/>
    <property type="project" value="UniProtKB-KW"/>
</dbReference>
<dbReference type="EMBL" id="CP026378">
    <property type="protein sequence ID" value="AUY25514.1"/>
    <property type="molecule type" value="Genomic_DNA"/>
</dbReference>
<keyword evidence="4" id="KW-0949">S-adenosyl-L-methionine</keyword>
<feature type="region of interest" description="Disordered" evidence="7">
    <location>
        <begin position="168"/>
        <end position="275"/>
    </location>
</feature>
<reference evidence="8 9" key="1">
    <citation type="submission" date="2018-01" db="EMBL/GenBank/DDBJ databases">
        <title>Complete and assembled Genome of Pantoea calida DSM22759T.</title>
        <authorList>
            <person name="Stevens M.J.A."/>
            <person name="Zurfluh K."/>
            <person name="Stephan R."/>
        </authorList>
    </citation>
    <scope>NUCLEOTIDE SEQUENCE [LARGE SCALE GENOMIC DNA]</scope>
    <source>
        <strain evidence="8 9">DSM 22759</strain>
    </source>
</reference>
<keyword evidence="5" id="KW-0680">Restriction system</keyword>
<dbReference type="PANTHER" id="PTHR46098:SF1">
    <property type="entry name" value="TRNA (CYTOSINE(38)-C(5))-METHYLTRANSFERASE"/>
    <property type="match status" value="1"/>
</dbReference>
<feature type="compositionally biased region" description="Basic and acidic residues" evidence="7">
    <location>
        <begin position="169"/>
        <end position="180"/>
    </location>
</feature>
<dbReference type="InterPro" id="IPR050750">
    <property type="entry name" value="C5-MTase"/>
</dbReference>
<dbReference type="SUPFAM" id="SSF53335">
    <property type="entry name" value="S-adenosyl-L-methionine-dependent methyltransferases"/>
    <property type="match status" value="1"/>
</dbReference>
<evidence type="ECO:0000256" key="3">
    <source>
        <dbReference type="ARBA" id="ARBA00022679"/>
    </source>
</evidence>
<dbReference type="InterPro" id="IPR029063">
    <property type="entry name" value="SAM-dependent_MTases_sf"/>
</dbReference>
<keyword evidence="3" id="KW-0808">Transferase</keyword>
<feature type="compositionally biased region" description="Polar residues" evidence="7">
    <location>
        <begin position="251"/>
        <end position="262"/>
    </location>
</feature>
<proteinExistence type="predicted"/>
<sequence>MTAYYNEIEPYAAQWLRNLIEAGHIAPGVVDERSIEDVTPGDLRGFTQCHFFAGIGVWSYALRQAGWRDDRPVWTGSCPCQPFSAAGKGSGFADERHLCPHFHYLIEKCRPETVFGEQVASKDGLAWFDLVQTDLEGTGYTSAAVDLCAAGFGAPHIRQRLFWVANSDSEQRNGRRDERQAGGNESAVRSSTGRLADAASLHDNQLHQSSDEWRRASNTQQDGLGSITGGMANSNGWDASSEWKQRIGEHGQQQENISSLRSPDSRVRNRHNQADASTSAVNGFWRDADWLFCRDGKWRPVEPGSFPLVNGATQRVGRLRAYGNAINAEVAKGFIEAYMETQHDAA</sequence>
<dbReference type="Gene3D" id="3.40.50.150">
    <property type="entry name" value="Vaccinia Virus protein VP39"/>
    <property type="match status" value="1"/>
</dbReference>
<gene>
    <name evidence="8" type="ORF">C2E16_11750</name>
</gene>
<evidence type="ECO:0000256" key="1">
    <source>
        <dbReference type="ARBA" id="ARBA00011975"/>
    </source>
</evidence>
<dbReference type="GO" id="GO:0032259">
    <property type="term" value="P:methylation"/>
    <property type="evidence" value="ECO:0007669"/>
    <property type="project" value="UniProtKB-KW"/>
</dbReference>
<name>A0ABM6S1Y9_9GAMM</name>
<evidence type="ECO:0000256" key="7">
    <source>
        <dbReference type="SAM" id="MobiDB-lite"/>
    </source>
</evidence>
<dbReference type="Pfam" id="PF00145">
    <property type="entry name" value="DNA_methylase"/>
    <property type="match status" value="1"/>
</dbReference>
<accession>A0ABM6S1Y9</accession>
<evidence type="ECO:0000256" key="5">
    <source>
        <dbReference type="ARBA" id="ARBA00022747"/>
    </source>
</evidence>
<dbReference type="Proteomes" id="UP000237673">
    <property type="component" value="Chromosome"/>
</dbReference>
<organism evidence="8 9">
    <name type="scientific">Mixta calida</name>
    <dbReference type="NCBI Taxonomy" id="665913"/>
    <lineage>
        <taxon>Bacteria</taxon>
        <taxon>Pseudomonadati</taxon>
        <taxon>Pseudomonadota</taxon>
        <taxon>Gammaproteobacteria</taxon>
        <taxon>Enterobacterales</taxon>
        <taxon>Erwiniaceae</taxon>
        <taxon>Mixta</taxon>
    </lineage>
</organism>
<evidence type="ECO:0000256" key="2">
    <source>
        <dbReference type="ARBA" id="ARBA00022603"/>
    </source>
</evidence>
<protein>
    <recommendedName>
        <fullName evidence="1">DNA (cytosine-5-)-methyltransferase</fullName>
        <ecNumber evidence="1">2.1.1.37</ecNumber>
    </recommendedName>
</protein>